<gene>
    <name evidence="2" type="ORF">ACFQGB_01010</name>
</gene>
<evidence type="ECO:0000313" key="2">
    <source>
        <dbReference type="EMBL" id="MFC6951428.1"/>
    </source>
</evidence>
<proteinExistence type="predicted"/>
<dbReference type="RefSeq" id="WP_336348462.1">
    <property type="nucleotide sequence ID" value="NZ_JAZAQL010000001.1"/>
</dbReference>
<dbReference type="Pfam" id="PF09754">
    <property type="entry name" value="PAC2"/>
    <property type="match status" value="1"/>
</dbReference>
<reference evidence="2 3" key="1">
    <citation type="journal article" date="2019" name="Int. J. Syst. Evol. Microbiol.">
        <title>The Global Catalogue of Microorganisms (GCM) 10K type strain sequencing project: providing services to taxonomists for standard genome sequencing and annotation.</title>
        <authorList>
            <consortium name="The Broad Institute Genomics Platform"/>
            <consortium name="The Broad Institute Genome Sequencing Center for Infectious Disease"/>
            <person name="Wu L."/>
            <person name="Ma J."/>
        </authorList>
    </citation>
    <scope>NUCLEOTIDE SEQUENCE [LARGE SCALE GENOMIC DNA]</scope>
    <source>
        <strain evidence="2 3">GX26</strain>
    </source>
</reference>
<dbReference type="EMBL" id="JBHSXN010000001">
    <property type="protein sequence ID" value="MFC6951428.1"/>
    <property type="molecule type" value="Genomic_DNA"/>
</dbReference>
<dbReference type="GO" id="GO:0000502">
    <property type="term" value="C:proteasome complex"/>
    <property type="evidence" value="ECO:0007669"/>
    <property type="project" value="UniProtKB-KW"/>
</dbReference>
<dbReference type="InterPro" id="IPR038389">
    <property type="entry name" value="PSMG2_sf"/>
</dbReference>
<name>A0ABD5V9F7_9EURY</name>
<evidence type="ECO:0000313" key="3">
    <source>
        <dbReference type="Proteomes" id="UP001596395"/>
    </source>
</evidence>
<feature type="region of interest" description="Disordered" evidence="1">
    <location>
        <begin position="221"/>
        <end position="246"/>
    </location>
</feature>
<dbReference type="Proteomes" id="UP001596395">
    <property type="component" value="Unassembled WGS sequence"/>
</dbReference>
<dbReference type="Gene3D" id="3.40.50.10900">
    <property type="entry name" value="PAC-like subunit"/>
    <property type="match status" value="1"/>
</dbReference>
<keyword evidence="3" id="KW-1185">Reference proteome</keyword>
<protein>
    <submittedName>
        <fullName evidence="2">Proteasome assembly chaperone family protein</fullName>
    </submittedName>
</protein>
<dbReference type="PANTHER" id="PTHR35610">
    <property type="entry name" value="3-ISOPROPYLMALATE DEHYDRATASE-RELATED"/>
    <property type="match status" value="1"/>
</dbReference>
<comment type="caution">
    <text evidence="2">The sequence shown here is derived from an EMBL/GenBank/DDBJ whole genome shotgun (WGS) entry which is preliminary data.</text>
</comment>
<dbReference type="AlphaFoldDB" id="A0ABD5V9F7"/>
<dbReference type="InterPro" id="IPR019151">
    <property type="entry name" value="Proteasome_assmbl_chaperone_2"/>
</dbReference>
<keyword evidence="2" id="KW-0647">Proteasome</keyword>
<sequence>MAHVKERLDVSLDDPFLVEGLPGVGLVGKIAADHLVETLDMDLYATVHCESLAPVAVYHDGERDVRPPVRIYAAADADLLVLQSDIPVNKEAVREFADCFTTWLVDANVTPIYLSGMGAQKDDAPPAMHGVGTGGGGSLLDELDVDLPSESGVISGPTGALVNRAAEQDLESVALVVESDPQFPDPEASRVLIEHGISPLANVDVDVSDLVEHAEDIREKKEQLAAKMQQAQEEESSQAQPLRMYQ</sequence>
<dbReference type="SUPFAM" id="SSF159659">
    <property type="entry name" value="Cgl1923-like"/>
    <property type="match status" value="1"/>
</dbReference>
<organism evidence="2 3">
    <name type="scientific">Halorubellus litoreus</name>
    <dbReference type="NCBI Taxonomy" id="755308"/>
    <lineage>
        <taxon>Archaea</taxon>
        <taxon>Methanobacteriati</taxon>
        <taxon>Methanobacteriota</taxon>
        <taxon>Stenosarchaea group</taxon>
        <taxon>Halobacteria</taxon>
        <taxon>Halobacteriales</taxon>
        <taxon>Halorubellaceae</taxon>
        <taxon>Halorubellus</taxon>
    </lineage>
</organism>
<dbReference type="PANTHER" id="PTHR35610:SF8">
    <property type="entry name" value="3-ISOPROPYLMALATE DEHYDRATASE"/>
    <property type="match status" value="1"/>
</dbReference>
<accession>A0ABD5V9F7</accession>
<evidence type="ECO:0000256" key="1">
    <source>
        <dbReference type="SAM" id="MobiDB-lite"/>
    </source>
</evidence>